<comment type="caution">
    <text evidence="1">The sequence shown here is derived from an EMBL/GenBank/DDBJ whole genome shotgun (WGS) entry which is preliminary data.</text>
</comment>
<dbReference type="GO" id="GO:0005524">
    <property type="term" value="F:ATP binding"/>
    <property type="evidence" value="ECO:0007669"/>
    <property type="project" value="UniProtKB-KW"/>
</dbReference>
<dbReference type="RefSeq" id="WP_242501714.1">
    <property type="nucleotide sequence ID" value="NZ_RYUQ01000001.1"/>
</dbReference>
<reference evidence="1 2" key="1">
    <citation type="submission" date="2018-12" db="EMBL/GenBank/DDBJ databases">
        <title>Unveiling genomic diversity among members of the Bifidobacterium pseudolongum species, a widely distributed gut commensal of the animal kingdom.</title>
        <authorList>
            <person name="Lugli G.A."/>
            <person name="Duranti S."/>
            <person name="Albert K."/>
            <person name="Mancabelli L."/>
            <person name="Napoli S."/>
            <person name="Viappiani A."/>
            <person name="Anzalone R."/>
            <person name="Longhi G."/>
            <person name="Milani C."/>
            <person name="Turroni F."/>
            <person name="Alessandri G."/>
            <person name="Sela D.A."/>
            <person name="Van Sinderen D."/>
            <person name="Ventura M."/>
        </authorList>
    </citation>
    <scope>NUCLEOTIDE SEQUENCE [LARGE SCALE GENOMIC DNA]</scope>
    <source>
        <strain evidence="1 2">2032B</strain>
    </source>
</reference>
<name>A0A4Q5AGP7_9BIFI</name>
<dbReference type="SUPFAM" id="SSF55874">
    <property type="entry name" value="ATPase domain of HSP90 chaperone/DNA topoisomerase II/histidine kinase"/>
    <property type="match status" value="1"/>
</dbReference>
<gene>
    <name evidence="1" type="ORF">PG2032B_0008</name>
</gene>
<dbReference type="Gene3D" id="3.30.565.10">
    <property type="entry name" value="Histidine kinase-like ATPase, C-terminal domain"/>
    <property type="match status" value="1"/>
</dbReference>
<dbReference type="Pfam" id="PF13589">
    <property type="entry name" value="HATPase_c_3"/>
    <property type="match status" value="1"/>
</dbReference>
<keyword evidence="1" id="KW-0547">Nucleotide-binding</keyword>
<dbReference type="AlphaFoldDB" id="A0A4Q5AGP7"/>
<evidence type="ECO:0000313" key="1">
    <source>
        <dbReference type="EMBL" id="RYQ26964.1"/>
    </source>
</evidence>
<evidence type="ECO:0000313" key="2">
    <source>
        <dbReference type="Proteomes" id="UP000292535"/>
    </source>
</evidence>
<sequence>MADIICEPNPGLLESMRSVGYDLNTAVADVIDNSIAAGANNIDIRYCDYGEKPYIAIVDDGNGMDRETAIHAMQLAGTNSEETRSANDLGRFGLGLKTASLSQCRSLMVTSLQHGNMSTFRWDLDHVAQTNSWTLEELSRSYTYVALPAKVQSLMPTSHGTCVLWRKLDRLSSVFGRNVQDLDRAMHDLSDYLGLVFHRFLHPYPDDTDISRIHIRVNGEEVPHRDPFLTDNPAVQKLPPQMIEGTRAIIYGYTLPYASHMRAHDKELLGIADEQGKTLNDTQGFYIYRANRLITWGSWFRMLPRKQATKLSRVRIDIPNSMDDEWTLDIKKSKATPPKVVRDSMKRFANTLAKPSRRVQKFRGRKTSNDPQARIWDVIQDRGDTFRYKINRDNPYVVTFTESLTPAQLEGFNNVLDAIAIALPYADIESRIAMDERANGLDKVDEMVREKAQSYWAMSKAIGLTAAQFVDRFKDKEPFALSPNVETILKKVTNE</sequence>
<proteinExistence type="predicted"/>
<keyword evidence="1" id="KW-0067">ATP-binding</keyword>
<accession>A0A4Q5AGP7</accession>
<dbReference type="EMBL" id="RYUQ01000001">
    <property type="protein sequence ID" value="RYQ26964.1"/>
    <property type="molecule type" value="Genomic_DNA"/>
</dbReference>
<protein>
    <submittedName>
        <fullName evidence="1">ATP-binding region ATPase domain-containing protein</fullName>
    </submittedName>
</protein>
<organism evidence="1 2">
    <name type="scientific">Bifidobacterium pseudolongum subsp. globosum</name>
    <dbReference type="NCBI Taxonomy" id="1690"/>
    <lineage>
        <taxon>Bacteria</taxon>
        <taxon>Bacillati</taxon>
        <taxon>Actinomycetota</taxon>
        <taxon>Actinomycetes</taxon>
        <taxon>Bifidobacteriales</taxon>
        <taxon>Bifidobacteriaceae</taxon>
        <taxon>Bifidobacterium</taxon>
    </lineage>
</organism>
<dbReference type="Proteomes" id="UP000292535">
    <property type="component" value="Unassembled WGS sequence"/>
</dbReference>
<dbReference type="InterPro" id="IPR036890">
    <property type="entry name" value="HATPase_C_sf"/>
</dbReference>